<protein>
    <submittedName>
        <fullName evidence="1">RteC family protein</fullName>
    </submittedName>
</protein>
<accession>A0AB34L385</accession>
<organism evidence="1 2">
    <name type="scientific">Parabacteroides distasonis str. 3776 D15 i</name>
    <dbReference type="NCBI Taxonomy" id="1339342"/>
    <lineage>
        <taxon>Bacteria</taxon>
        <taxon>Pseudomonadati</taxon>
        <taxon>Bacteroidota</taxon>
        <taxon>Bacteroidia</taxon>
        <taxon>Bacteroidales</taxon>
        <taxon>Tannerellaceae</taxon>
        <taxon>Parabacteroides</taxon>
    </lineage>
</organism>
<comment type="caution">
    <text evidence="1">The sequence shown here is derived from an EMBL/GenBank/DDBJ whole genome shotgun (WGS) entry which is preliminary data.</text>
</comment>
<dbReference type="AlphaFoldDB" id="A0AB34L385"/>
<dbReference type="EMBL" id="JNHK01000097">
    <property type="protein sequence ID" value="KDS34807.1"/>
    <property type="molecule type" value="Genomic_DNA"/>
</dbReference>
<dbReference type="Pfam" id="PF09357">
    <property type="entry name" value="RteC"/>
    <property type="match status" value="1"/>
</dbReference>
<proteinExistence type="predicted"/>
<evidence type="ECO:0000313" key="2">
    <source>
        <dbReference type="Proteomes" id="UP000027850"/>
    </source>
</evidence>
<evidence type="ECO:0000313" key="1">
    <source>
        <dbReference type="EMBL" id="KDS34807.1"/>
    </source>
</evidence>
<name>A0AB34L385_PARDI</name>
<sequence>MYLIDEAIGLLSTEIRLIEWRIKYPKQLQQPINKQIISPLFLADKTTLINIMEMVSGLFLSKDIVYQNGKPAYLVDLSKAFEWLFNIKISDCHQKHEDVIKRKPGKLTEFLNGLADLIRKEHDKKGYR</sequence>
<dbReference type="InterPro" id="IPR018534">
    <property type="entry name" value="Tet_reg_excision_RteC"/>
</dbReference>
<dbReference type="Proteomes" id="UP000027850">
    <property type="component" value="Unassembled WGS sequence"/>
</dbReference>
<reference evidence="1 2" key="1">
    <citation type="submission" date="2014-04" db="EMBL/GenBank/DDBJ databases">
        <authorList>
            <person name="Sears C."/>
            <person name="Carroll K."/>
            <person name="Sack B.R."/>
            <person name="Qadri F."/>
            <person name="Myers L.L."/>
            <person name="Chung G.-T."/>
            <person name="Escheverria P."/>
            <person name="Fraser C.M."/>
            <person name="Sadzewicz L."/>
            <person name="Shefchek K.A."/>
            <person name="Tallon L."/>
            <person name="Das S.P."/>
            <person name="Daugherty S."/>
            <person name="Mongodin E.F."/>
        </authorList>
    </citation>
    <scope>NUCLEOTIDE SEQUENCE [LARGE SCALE GENOMIC DNA]</scope>
    <source>
        <strain evidence="1 2">3776 D15 i</strain>
    </source>
</reference>
<gene>
    <name evidence="1" type="ORF">M091_2855</name>
</gene>